<dbReference type="Proteomes" id="UP000824120">
    <property type="component" value="Chromosome 1"/>
</dbReference>
<reference evidence="2 3" key="1">
    <citation type="submission" date="2020-09" db="EMBL/GenBank/DDBJ databases">
        <title>De no assembly of potato wild relative species, Solanum commersonii.</title>
        <authorList>
            <person name="Cho K."/>
        </authorList>
    </citation>
    <scope>NUCLEOTIDE SEQUENCE [LARGE SCALE GENOMIC DNA]</scope>
    <source>
        <strain evidence="2">LZ3.2</strain>
        <tissue evidence="2">Leaf</tissue>
    </source>
</reference>
<proteinExistence type="predicted"/>
<sequence length="63" mass="6967">MLGVLENFSQGGATAHHMTPGIQDQEGQPPVVSTLVMGVQIAFKVILMTTDHHCYKRFQNMKP</sequence>
<name>A0A9J6B5Z2_SOLCO</name>
<feature type="region of interest" description="Disordered" evidence="1">
    <location>
        <begin position="1"/>
        <end position="27"/>
    </location>
</feature>
<organism evidence="2 3">
    <name type="scientific">Solanum commersonii</name>
    <name type="common">Commerson's wild potato</name>
    <name type="synonym">Commerson's nightshade</name>
    <dbReference type="NCBI Taxonomy" id="4109"/>
    <lineage>
        <taxon>Eukaryota</taxon>
        <taxon>Viridiplantae</taxon>
        <taxon>Streptophyta</taxon>
        <taxon>Embryophyta</taxon>
        <taxon>Tracheophyta</taxon>
        <taxon>Spermatophyta</taxon>
        <taxon>Magnoliopsida</taxon>
        <taxon>eudicotyledons</taxon>
        <taxon>Gunneridae</taxon>
        <taxon>Pentapetalae</taxon>
        <taxon>asterids</taxon>
        <taxon>lamiids</taxon>
        <taxon>Solanales</taxon>
        <taxon>Solanaceae</taxon>
        <taxon>Solanoideae</taxon>
        <taxon>Solaneae</taxon>
        <taxon>Solanum</taxon>
    </lineage>
</organism>
<evidence type="ECO:0000313" key="2">
    <source>
        <dbReference type="EMBL" id="KAG5632035.1"/>
    </source>
</evidence>
<dbReference type="AlphaFoldDB" id="A0A9J6B5Z2"/>
<accession>A0A9J6B5Z2</accession>
<feature type="non-terminal residue" evidence="2">
    <location>
        <position position="63"/>
    </location>
</feature>
<evidence type="ECO:0000256" key="1">
    <source>
        <dbReference type="SAM" id="MobiDB-lite"/>
    </source>
</evidence>
<comment type="caution">
    <text evidence="2">The sequence shown here is derived from an EMBL/GenBank/DDBJ whole genome shotgun (WGS) entry which is preliminary data.</text>
</comment>
<evidence type="ECO:0000313" key="3">
    <source>
        <dbReference type="Proteomes" id="UP000824120"/>
    </source>
</evidence>
<gene>
    <name evidence="2" type="ORF">H5410_003752</name>
</gene>
<dbReference type="EMBL" id="JACXVP010000001">
    <property type="protein sequence ID" value="KAG5632035.1"/>
    <property type="molecule type" value="Genomic_DNA"/>
</dbReference>
<keyword evidence="3" id="KW-1185">Reference proteome</keyword>
<protein>
    <submittedName>
        <fullName evidence="2">Uncharacterized protein</fullName>
    </submittedName>
</protein>